<dbReference type="GO" id="GO:0055129">
    <property type="term" value="P:L-proline biosynthetic process"/>
    <property type="evidence" value="ECO:0007669"/>
    <property type="project" value="UniProtKB-UniRule"/>
</dbReference>
<keyword evidence="1 8" id="KW-0963">Cytoplasm</keyword>
<keyword evidence="11" id="KW-1185">Reference proteome</keyword>
<dbReference type="PROSITE" id="PS00902">
    <property type="entry name" value="GLUTAMATE_5_KINASE"/>
    <property type="match status" value="1"/>
</dbReference>
<evidence type="ECO:0000313" key="11">
    <source>
        <dbReference type="Proteomes" id="UP000193435"/>
    </source>
</evidence>
<comment type="similarity">
    <text evidence="8">Belongs to the glutamate 5-kinase family.</text>
</comment>
<feature type="binding site" evidence="8">
    <location>
        <position position="164"/>
    </location>
    <ligand>
        <name>substrate</name>
    </ligand>
</feature>
<reference evidence="10 11" key="1">
    <citation type="submission" date="2017-04" db="EMBL/GenBank/DDBJ databases">
        <authorList>
            <person name="Afonso C.L."/>
            <person name="Miller P.J."/>
            <person name="Scott M.A."/>
            <person name="Spackman E."/>
            <person name="Goraichik I."/>
            <person name="Dimitrov K.M."/>
            <person name="Suarez D.L."/>
            <person name="Swayne D.E."/>
        </authorList>
    </citation>
    <scope>NUCLEOTIDE SEQUENCE [LARGE SCALE GENOMIC DNA]</scope>
    <source>
        <strain evidence="10 11">LMG26642</strain>
    </source>
</reference>
<dbReference type="CDD" id="cd04242">
    <property type="entry name" value="AAK_G5K_ProB"/>
    <property type="match status" value="1"/>
</dbReference>
<comment type="pathway">
    <text evidence="8">Amino-acid biosynthesis; L-proline biosynthesis; L-glutamate 5-semialdehyde from L-glutamate: step 1/2.</text>
</comment>
<keyword evidence="7 8" id="KW-0067">ATP-binding</keyword>
<evidence type="ECO:0000313" key="10">
    <source>
        <dbReference type="EMBL" id="SMH27161.1"/>
    </source>
</evidence>
<dbReference type="NCBIfam" id="TIGR01027">
    <property type="entry name" value="proB"/>
    <property type="match status" value="1"/>
</dbReference>
<evidence type="ECO:0000259" key="9">
    <source>
        <dbReference type="Pfam" id="PF00696"/>
    </source>
</evidence>
<dbReference type="PANTHER" id="PTHR43654:SF1">
    <property type="entry name" value="ISOPENTENYL PHOSPHATE KINASE"/>
    <property type="match status" value="1"/>
</dbReference>
<dbReference type="HAMAP" id="MF_00456">
    <property type="entry name" value="ProB"/>
    <property type="match status" value="1"/>
</dbReference>
<feature type="binding site" evidence="8">
    <location>
        <position position="148"/>
    </location>
    <ligand>
        <name>substrate</name>
    </ligand>
</feature>
<gene>
    <name evidence="8" type="primary">proB</name>
    <name evidence="10" type="ORF">SAMN04488700_0493</name>
</gene>
<evidence type="ECO:0000256" key="8">
    <source>
        <dbReference type="HAMAP-Rule" id="MF_00456"/>
    </source>
</evidence>
<evidence type="ECO:0000256" key="6">
    <source>
        <dbReference type="ARBA" id="ARBA00022777"/>
    </source>
</evidence>
<dbReference type="Pfam" id="PF00696">
    <property type="entry name" value="AA_kinase"/>
    <property type="match status" value="1"/>
</dbReference>
<evidence type="ECO:0000256" key="4">
    <source>
        <dbReference type="ARBA" id="ARBA00022679"/>
    </source>
</evidence>
<protein>
    <recommendedName>
        <fullName evidence="8">Glutamate 5-kinase</fullName>
        <ecNumber evidence="8">2.7.2.11</ecNumber>
    </recommendedName>
    <alternativeName>
        <fullName evidence="8">Gamma-glutamyl kinase</fullName>
        <shortName evidence="8">GK</shortName>
    </alternativeName>
</protein>
<dbReference type="GO" id="GO:0004349">
    <property type="term" value="F:glutamate 5-kinase activity"/>
    <property type="evidence" value="ECO:0007669"/>
    <property type="project" value="UniProtKB-UniRule"/>
</dbReference>
<dbReference type="STRING" id="1073423.SAMN04488700_0493"/>
<dbReference type="PANTHER" id="PTHR43654">
    <property type="entry name" value="GLUTAMATE 5-KINASE"/>
    <property type="match status" value="1"/>
</dbReference>
<keyword evidence="6 8" id="KW-0418">Kinase</keyword>
<feature type="binding site" evidence="8">
    <location>
        <position position="21"/>
    </location>
    <ligand>
        <name>ATP</name>
        <dbReference type="ChEBI" id="CHEBI:30616"/>
    </ligand>
</feature>
<proteinExistence type="inferred from homology"/>
<name>A0A1X7MS55_9LACT</name>
<dbReference type="GO" id="GO:0005524">
    <property type="term" value="F:ATP binding"/>
    <property type="evidence" value="ECO:0007669"/>
    <property type="project" value="UniProtKB-KW"/>
</dbReference>
<evidence type="ECO:0000256" key="5">
    <source>
        <dbReference type="ARBA" id="ARBA00022741"/>
    </source>
</evidence>
<organism evidence="10 11">
    <name type="scientific">Carnobacterium iners</name>
    <dbReference type="NCBI Taxonomy" id="1073423"/>
    <lineage>
        <taxon>Bacteria</taxon>
        <taxon>Bacillati</taxon>
        <taxon>Bacillota</taxon>
        <taxon>Bacilli</taxon>
        <taxon>Lactobacillales</taxon>
        <taxon>Carnobacteriaceae</taxon>
        <taxon>Carnobacterium</taxon>
    </lineage>
</organism>
<sequence length="275" mass="29892">MGVMNKTARQTLASCKRVIIKVGTSTIMYPNGTVNLQRLDKLAFVLSDLRNQGKEVILVSSGAVGVGLHRLKLRQSPRSIPEQQAVASVGQSELMSLYSTFFFNYGQIIGQVLMTRDIVVFPESRLNAINTFEQLLKQKVIPIVNENDTVAVDELDHATKFGDNDKLSAIVAEITQADLLIMLSDIDGFYDCNPNEDNQANLFHEINCITPELFSLAGGVGSKFGTGGMVSKLKAADHVLKHSGKMVLANGANPTDIFKIIAGGEIGTLFVPEHD</sequence>
<dbReference type="AlphaFoldDB" id="A0A1X7MS55"/>
<dbReference type="InterPro" id="IPR005715">
    <property type="entry name" value="Glu_5kinase/COase_Synthase"/>
</dbReference>
<evidence type="ECO:0000256" key="3">
    <source>
        <dbReference type="ARBA" id="ARBA00022650"/>
    </source>
</evidence>
<comment type="function">
    <text evidence="8">Catalyzes the transfer of a phosphate group to glutamate to form L-glutamate 5-phosphate.</text>
</comment>
<dbReference type="Gene3D" id="3.40.1160.10">
    <property type="entry name" value="Acetylglutamate kinase-like"/>
    <property type="match status" value="1"/>
</dbReference>
<feature type="domain" description="Aspartate/glutamate/uridylate kinase" evidence="9">
    <location>
        <begin position="16"/>
        <end position="248"/>
    </location>
</feature>
<dbReference type="Proteomes" id="UP000193435">
    <property type="component" value="Unassembled WGS sequence"/>
</dbReference>
<dbReference type="SUPFAM" id="SSF53633">
    <property type="entry name" value="Carbamate kinase-like"/>
    <property type="match status" value="1"/>
</dbReference>
<keyword evidence="4 8" id="KW-0808">Transferase</keyword>
<dbReference type="InterPro" id="IPR001048">
    <property type="entry name" value="Asp/Glu/Uridylate_kinase"/>
</dbReference>
<feature type="binding site" evidence="8">
    <location>
        <position position="61"/>
    </location>
    <ligand>
        <name>substrate</name>
    </ligand>
</feature>
<feature type="binding site" evidence="8">
    <location>
        <begin position="226"/>
        <end position="232"/>
    </location>
    <ligand>
        <name>ATP</name>
        <dbReference type="ChEBI" id="CHEBI:30616"/>
    </ligand>
</feature>
<comment type="catalytic activity">
    <reaction evidence="8">
        <text>L-glutamate + ATP = L-glutamyl 5-phosphate + ADP</text>
        <dbReference type="Rhea" id="RHEA:14877"/>
        <dbReference type="ChEBI" id="CHEBI:29985"/>
        <dbReference type="ChEBI" id="CHEBI:30616"/>
        <dbReference type="ChEBI" id="CHEBI:58274"/>
        <dbReference type="ChEBI" id="CHEBI:456216"/>
        <dbReference type="EC" id="2.7.2.11"/>
    </reaction>
</comment>
<comment type="subcellular location">
    <subcellularLocation>
        <location evidence="8">Cytoplasm</location>
    </subcellularLocation>
</comment>
<dbReference type="PIRSF" id="PIRSF000729">
    <property type="entry name" value="GK"/>
    <property type="match status" value="1"/>
</dbReference>
<feature type="binding site" evidence="8">
    <location>
        <begin position="184"/>
        <end position="185"/>
    </location>
    <ligand>
        <name>ATP</name>
        <dbReference type="ChEBI" id="CHEBI:30616"/>
    </ligand>
</feature>
<dbReference type="InterPro" id="IPR001057">
    <property type="entry name" value="Glu/AcGlu_kinase"/>
</dbReference>
<evidence type="ECO:0000256" key="7">
    <source>
        <dbReference type="ARBA" id="ARBA00022840"/>
    </source>
</evidence>
<dbReference type="EC" id="2.7.2.11" evidence="8"/>
<dbReference type="GO" id="GO:0005829">
    <property type="term" value="C:cytosol"/>
    <property type="evidence" value="ECO:0007669"/>
    <property type="project" value="TreeGrafter"/>
</dbReference>
<dbReference type="InterPro" id="IPR011529">
    <property type="entry name" value="Glu_5kinase"/>
</dbReference>
<accession>A0A1X7MS55</accession>
<keyword evidence="2 8" id="KW-0028">Amino-acid biosynthesis</keyword>
<dbReference type="InterPro" id="IPR041739">
    <property type="entry name" value="G5K_ProB"/>
</dbReference>
<keyword evidence="5 8" id="KW-0547">Nucleotide-binding</keyword>
<dbReference type="EMBL" id="FXBJ01000002">
    <property type="protein sequence ID" value="SMH27161.1"/>
    <property type="molecule type" value="Genomic_DNA"/>
</dbReference>
<dbReference type="PRINTS" id="PR00474">
    <property type="entry name" value="GLU5KINASE"/>
</dbReference>
<dbReference type="FunFam" id="3.40.1160.10:FF:000018">
    <property type="entry name" value="Glutamate 5-kinase"/>
    <property type="match status" value="1"/>
</dbReference>
<evidence type="ECO:0000256" key="2">
    <source>
        <dbReference type="ARBA" id="ARBA00022605"/>
    </source>
</evidence>
<keyword evidence="3 8" id="KW-0641">Proline biosynthesis</keyword>
<dbReference type="UniPathway" id="UPA00098">
    <property type="reaction ID" value="UER00359"/>
</dbReference>
<dbReference type="InterPro" id="IPR019797">
    <property type="entry name" value="Glutamate_5-kinase_CS"/>
</dbReference>
<dbReference type="InterPro" id="IPR036393">
    <property type="entry name" value="AceGlu_kinase-like_sf"/>
</dbReference>
<evidence type="ECO:0000256" key="1">
    <source>
        <dbReference type="ARBA" id="ARBA00022490"/>
    </source>
</evidence>